<name>A0A1W6MNG9_9FLAO</name>
<keyword evidence="1" id="KW-0472">Membrane</keyword>
<accession>A0A1W6MNG9</accession>
<evidence type="ECO:0008006" key="4">
    <source>
        <dbReference type="Google" id="ProtNLM"/>
    </source>
</evidence>
<proteinExistence type="predicted"/>
<sequence length="156" mass="18061">MKVLFQEKQRFSPWVTWGTALLMVLCLIGIWLVQEDGATLELPIKLLLSLLPVAISVLMFALVLKTEITQDFIKINYVPFLTKKWFWEDLKDPEVIDYGFVGGWGIRIWTGYGTVYNTRGSKGLHFKVSHKSKTKEYVVGTQRPEELKQILKDINR</sequence>
<dbReference type="EMBL" id="CP019344">
    <property type="protein sequence ID" value="ARN79154.1"/>
    <property type="molecule type" value="Genomic_DNA"/>
</dbReference>
<dbReference type="STRING" id="331648.BST97_14825"/>
<feature type="transmembrane region" description="Helical" evidence="1">
    <location>
        <begin position="12"/>
        <end position="34"/>
    </location>
</feature>
<gene>
    <name evidence="2" type="ORF">BST97_14825</name>
</gene>
<evidence type="ECO:0000313" key="3">
    <source>
        <dbReference type="Proteomes" id="UP000193431"/>
    </source>
</evidence>
<protein>
    <recommendedName>
        <fullName evidence="4">Bacterial Pleckstrin homology domain-containing protein</fullName>
    </recommendedName>
</protein>
<reference evidence="2 3" key="1">
    <citation type="submission" date="2016-11" db="EMBL/GenBank/DDBJ databases">
        <title>Trade-off between light-utilization and light-protection in marine flavobacteria.</title>
        <authorList>
            <person name="Kumagai Y."/>
        </authorList>
    </citation>
    <scope>NUCLEOTIDE SEQUENCE [LARGE SCALE GENOMIC DNA]</scope>
    <source>
        <strain evidence="2 3">JCM 13191</strain>
    </source>
</reference>
<keyword evidence="3" id="KW-1185">Reference proteome</keyword>
<organism evidence="2 3">
    <name type="scientific">Nonlabens spongiae</name>
    <dbReference type="NCBI Taxonomy" id="331648"/>
    <lineage>
        <taxon>Bacteria</taxon>
        <taxon>Pseudomonadati</taxon>
        <taxon>Bacteroidota</taxon>
        <taxon>Flavobacteriia</taxon>
        <taxon>Flavobacteriales</taxon>
        <taxon>Flavobacteriaceae</taxon>
        <taxon>Nonlabens</taxon>
    </lineage>
</organism>
<feature type="transmembrane region" description="Helical" evidence="1">
    <location>
        <begin position="46"/>
        <end position="64"/>
    </location>
</feature>
<dbReference type="AlphaFoldDB" id="A0A1W6MNG9"/>
<evidence type="ECO:0000313" key="2">
    <source>
        <dbReference type="EMBL" id="ARN79154.1"/>
    </source>
</evidence>
<evidence type="ECO:0000256" key="1">
    <source>
        <dbReference type="SAM" id="Phobius"/>
    </source>
</evidence>
<keyword evidence="1" id="KW-1133">Transmembrane helix</keyword>
<dbReference type="OrthoDB" id="582675at2"/>
<keyword evidence="1" id="KW-0812">Transmembrane</keyword>
<dbReference type="Proteomes" id="UP000193431">
    <property type="component" value="Chromosome"/>
</dbReference>
<dbReference type="RefSeq" id="WP_085767959.1">
    <property type="nucleotide sequence ID" value="NZ_CP019344.1"/>
</dbReference>